<organism evidence="3 4">
    <name type="scientific">Fraxinus pennsylvanica</name>
    <dbReference type="NCBI Taxonomy" id="56036"/>
    <lineage>
        <taxon>Eukaryota</taxon>
        <taxon>Viridiplantae</taxon>
        <taxon>Streptophyta</taxon>
        <taxon>Embryophyta</taxon>
        <taxon>Tracheophyta</taxon>
        <taxon>Spermatophyta</taxon>
        <taxon>Magnoliopsida</taxon>
        <taxon>eudicotyledons</taxon>
        <taxon>Gunneridae</taxon>
        <taxon>Pentapetalae</taxon>
        <taxon>asterids</taxon>
        <taxon>lamiids</taxon>
        <taxon>Lamiales</taxon>
        <taxon>Oleaceae</taxon>
        <taxon>Oleeae</taxon>
        <taxon>Fraxinus</taxon>
    </lineage>
</organism>
<feature type="signal peptide" evidence="2">
    <location>
        <begin position="1"/>
        <end position="31"/>
    </location>
</feature>
<dbReference type="EMBL" id="OU503056">
    <property type="protein sequence ID" value="CAI9784689.1"/>
    <property type="molecule type" value="Genomic_DNA"/>
</dbReference>
<feature type="region of interest" description="Disordered" evidence="1">
    <location>
        <begin position="69"/>
        <end position="99"/>
    </location>
</feature>
<name>A0AAD2EBQ1_9LAMI</name>
<evidence type="ECO:0008006" key="5">
    <source>
        <dbReference type="Google" id="ProtNLM"/>
    </source>
</evidence>
<proteinExistence type="predicted"/>
<evidence type="ECO:0000313" key="4">
    <source>
        <dbReference type="Proteomes" id="UP000834106"/>
    </source>
</evidence>
<dbReference type="AlphaFoldDB" id="A0AAD2EBQ1"/>
<gene>
    <name evidence="3" type="ORF">FPE_LOCUS32119</name>
</gene>
<protein>
    <recommendedName>
        <fullName evidence="5">Secreted protein</fullName>
    </recommendedName>
</protein>
<sequence length="99" mass="11379">MCMALHHKNYVVAVFMILMLLSQQHFDLTYASRRLRKVRLPARVRCLNLPEPRRSIDCFTLNRYKKTESTEAFRPTPGSDPGHSPGMGHNTPPRDTGEL</sequence>
<evidence type="ECO:0000256" key="2">
    <source>
        <dbReference type="SAM" id="SignalP"/>
    </source>
</evidence>
<evidence type="ECO:0000313" key="3">
    <source>
        <dbReference type="EMBL" id="CAI9784689.1"/>
    </source>
</evidence>
<evidence type="ECO:0000256" key="1">
    <source>
        <dbReference type="SAM" id="MobiDB-lite"/>
    </source>
</evidence>
<accession>A0AAD2EBQ1</accession>
<keyword evidence="4" id="KW-1185">Reference proteome</keyword>
<reference evidence="3" key="1">
    <citation type="submission" date="2023-05" db="EMBL/GenBank/DDBJ databases">
        <authorList>
            <person name="Huff M."/>
        </authorList>
    </citation>
    <scope>NUCLEOTIDE SEQUENCE</scope>
</reference>
<feature type="chain" id="PRO_5042035760" description="Secreted protein" evidence="2">
    <location>
        <begin position="32"/>
        <end position="99"/>
    </location>
</feature>
<keyword evidence="2" id="KW-0732">Signal</keyword>
<dbReference type="Proteomes" id="UP000834106">
    <property type="component" value="Chromosome 21"/>
</dbReference>